<dbReference type="Pfam" id="PF01402">
    <property type="entry name" value="RHH_1"/>
    <property type="match status" value="1"/>
</dbReference>
<name>A0A0F9SZJ6_9ZZZZ</name>
<feature type="domain" description="Ribbon-helix-helix protein CopG" evidence="1">
    <location>
        <begin position="3"/>
        <end position="41"/>
    </location>
</feature>
<dbReference type="InterPro" id="IPR013321">
    <property type="entry name" value="Arc_rbn_hlx_hlx"/>
</dbReference>
<sequence>MARLTISLPDETDAQLRRLSKQTELNISALCNAAIKELLRQPSRVLGALAPEDRG</sequence>
<accession>A0A0F9SZJ6</accession>
<dbReference type="AlphaFoldDB" id="A0A0F9SZJ6"/>
<dbReference type="SUPFAM" id="SSF47598">
    <property type="entry name" value="Ribbon-helix-helix"/>
    <property type="match status" value="1"/>
</dbReference>
<dbReference type="Gene3D" id="1.10.1220.10">
    <property type="entry name" value="Met repressor-like"/>
    <property type="match status" value="1"/>
</dbReference>
<dbReference type="InterPro" id="IPR010985">
    <property type="entry name" value="Ribbon_hlx_hlx"/>
</dbReference>
<protein>
    <recommendedName>
        <fullName evidence="1">Ribbon-helix-helix protein CopG domain-containing protein</fullName>
    </recommendedName>
</protein>
<proteinExistence type="predicted"/>
<reference evidence="2" key="1">
    <citation type="journal article" date="2015" name="Nature">
        <title>Complex archaea that bridge the gap between prokaryotes and eukaryotes.</title>
        <authorList>
            <person name="Spang A."/>
            <person name="Saw J.H."/>
            <person name="Jorgensen S.L."/>
            <person name="Zaremba-Niedzwiedzka K."/>
            <person name="Martijn J."/>
            <person name="Lind A.E."/>
            <person name="van Eijk R."/>
            <person name="Schleper C."/>
            <person name="Guy L."/>
            <person name="Ettema T.J."/>
        </authorList>
    </citation>
    <scope>NUCLEOTIDE SEQUENCE</scope>
</reference>
<dbReference type="InterPro" id="IPR002145">
    <property type="entry name" value="CopG"/>
</dbReference>
<comment type="caution">
    <text evidence="2">The sequence shown here is derived from an EMBL/GenBank/DDBJ whole genome shotgun (WGS) entry which is preliminary data.</text>
</comment>
<organism evidence="2">
    <name type="scientific">marine sediment metagenome</name>
    <dbReference type="NCBI Taxonomy" id="412755"/>
    <lineage>
        <taxon>unclassified sequences</taxon>
        <taxon>metagenomes</taxon>
        <taxon>ecological metagenomes</taxon>
    </lineage>
</organism>
<evidence type="ECO:0000313" key="2">
    <source>
        <dbReference type="EMBL" id="KKN74325.1"/>
    </source>
</evidence>
<dbReference type="GO" id="GO:0006355">
    <property type="term" value="P:regulation of DNA-templated transcription"/>
    <property type="evidence" value="ECO:0007669"/>
    <property type="project" value="InterPro"/>
</dbReference>
<gene>
    <name evidence="2" type="ORF">LCGC14_0391260</name>
</gene>
<dbReference type="EMBL" id="LAZR01000328">
    <property type="protein sequence ID" value="KKN74325.1"/>
    <property type="molecule type" value="Genomic_DNA"/>
</dbReference>
<evidence type="ECO:0000259" key="1">
    <source>
        <dbReference type="Pfam" id="PF01402"/>
    </source>
</evidence>